<sequence length="248" mass="27801">MGYTVFMKEDFNGHTAGKLVTLDYVEAHQAENQRKGVIVGGVDEIERQITEAVDRYKREYKAMTESNDPVYKVEGVIDYYTEKMRAKLEEEVGRLTDHWKGVYGGMKEAATAEAARLRHYITESERESAKQHATKIVNALKFGGDTSVLAEAIRLAPRMTNGQKLVLMDEMGRIEGAAGGKHDAMLRSLYAELSSVITDDHVPIKIVEALGNWSVDSAYRILRLTHRTYKHISSNVHSGRRPTSAISL</sequence>
<protein>
    <submittedName>
        <fullName evidence="1">Uncharacterized protein</fullName>
    </submittedName>
</protein>
<comment type="caution">
    <text evidence="1">The sequence shown here is derived from an EMBL/GenBank/DDBJ whole genome shotgun (WGS) entry which is preliminary data.</text>
</comment>
<keyword evidence="2" id="KW-1185">Reference proteome</keyword>
<organism evidence="1 2">
    <name type="scientific">Cohnella phaseoli</name>
    <dbReference type="NCBI Taxonomy" id="456490"/>
    <lineage>
        <taxon>Bacteria</taxon>
        <taxon>Bacillati</taxon>
        <taxon>Bacillota</taxon>
        <taxon>Bacilli</taxon>
        <taxon>Bacillales</taxon>
        <taxon>Paenibacillaceae</taxon>
        <taxon>Cohnella</taxon>
    </lineage>
</organism>
<accession>A0A3D9KID7</accession>
<reference evidence="1 2" key="1">
    <citation type="submission" date="2018-07" db="EMBL/GenBank/DDBJ databases">
        <title>Genomic Encyclopedia of Type Strains, Phase III (KMG-III): the genomes of soil and plant-associated and newly described type strains.</title>
        <authorList>
            <person name="Whitman W."/>
        </authorList>
    </citation>
    <scope>NUCLEOTIDE SEQUENCE [LARGE SCALE GENOMIC DNA]</scope>
    <source>
        <strain evidence="1 2">CECT 7287</strain>
    </source>
</reference>
<dbReference type="Proteomes" id="UP000256977">
    <property type="component" value="Unassembled WGS sequence"/>
</dbReference>
<dbReference type="AlphaFoldDB" id="A0A3D9KID7"/>
<evidence type="ECO:0000313" key="2">
    <source>
        <dbReference type="Proteomes" id="UP000256977"/>
    </source>
</evidence>
<proteinExistence type="predicted"/>
<dbReference type="EMBL" id="QRDZ01000003">
    <property type="protein sequence ID" value="RED86205.1"/>
    <property type="molecule type" value="Genomic_DNA"/>
</dbReference>
<name>A0A3D9KID7_9BACL</name>
<dbReference type="RefSeq" id="WP_116059349.1">
    <property type="nucleotide sequence ID" value="NZ_QRDZ01000003.1"/>
</dbReference>
<gene>
    <name evidence="1" type="ORF">DFP98_10356</name>
</gene>
<evidence type="ECO:0000313" key="1">
    <source>
        <dbReference type="EMBL" id="RED86205.1"/>
    </source>
</evidence>